<protein>
    <submittedName>
        <fullName evidence="2">Uncharacterized protein</fullName>
    </submittedName>
</protein>
<sequence>MLLKGGACSDVTQRLSSIQQTHTDMANSNGVFSDLFNAVGAPIQNVADGVANGAASVLSVAESGVNLCATALTATINTGMDVFKSVADSVGSFGKPAAAKPAAPAAAPKSAPGSNPFNPAKP</sequence>
<keyword evidence="3" id="KW-1185">Reference proteome</keyword>
<feature type="compositionally biased region" description="Polar residues" evidence="1">
    <location>
        <begin position="113"/>
        <end position="122"/>
    </location>
</feature>
<dbReference type="Proteomes" id="UP000002709">
    <property type="component" value="Chromosome"/>
</dbReference>
<gene>
    <name evidence="2" type="ordered locus">Plut_0524</name>
</gene>
<dbReference type="AlphaFoldDB" id="Q3B5H3"/>
<dbReference type="KEGG" id="plt:Plut_0524"/>
<evidence type="ECO:0000256" key="1">
    <source>
        <dbReference type="SAM" id="MobiDB-lite"/>
    </source>
</evidence>
<dbReference type="STRING" id="319225.Plut_0524"/>
<dbReference type="HOGENOM" id="CLU_2024506_0_0_10"/>
<feature type="compositionally biased region" description="Low complexity" evidence="1">
    <location>
        <begin position="95"/>
        <end position="112"/>
    </location>
</feature>
<feature type="region of interest" description="Disordered" evidence="1">
    <location>
        <begin position="94"/>
        <end position="122"/>
    </location>
</feature>
<dbReference type="EMBL" id="CP000096">
    <property type="protein sequence ID" value="ABB23408.1"/>
    <property type="molecule type" value="Genomic_DNA"/>
</dbReference>
<proteinExistence type="predicted"/>
<accession>Q3B5H3</accession>
<evidence type="ECO:0000313" key="2">
    <source>
        <dbReference type="EMBL" id="ABB23408.1"/>
    </source>
</evidence>
<name>Q3B5H3_CHLL3</name>
<reference evidence="3" key="1">
    <citation type="submission" date="2005-08" db="EMBL/GenBank/DDBJ databases">
        <title>Complete sequence of Pelodictyon luteolum DSM 273.</title>
        <authorList>
            <consortium name="US DOE Joint Genome Institute"/>
            <person name="Copeland A."/>
            <person name="Lucas S."/>
            <person name="Lapidus A."/>
            <person name="Barry K."/>
            <person name="Detter J.C."/>
            <person name="Glavina T."/>
            <person name="Hammon N."/>
            <person name="Israni S."/>
            <person name="Pitluck S."/>
            <person name="Bryant D."/>
            <person name="Schmutz J."/>
            <person name="Larimer F."/>
            <person name="Land M."/>
            <person name="Kyrpides N."/>
            <person name="Ivanova N."/>
            <person name="Richardson P."/>
        </authorList>
    </citation>
    <scope>NUCLEOTIDE SEQUENCE [LARGE SCALE GENOMIC DNA]</scope>
    <source>
        <strain evidence="3">DSM 273 / BCRC 81028 / 2530</strain>
    </source>
</reference>
<organism evidence="2 3">
    <name type="scientific">Chlorobium luteolum (strain DSM 273 / BCRC 81028 / 2530)</name>
    <name type="common">Pelodictyon luteolum</name>
    <dbReference type="NCBI Taxonomy" id="319225"/>
    <lineage>
        <taxon>Bacteria</taxon>
        <taxon>Pseudomonadati</taxon>
        <taxon>Chlorobiota</taxon>
        <taxon>Chlorobiia</taxon>
        <taxon>Chlorobiales</taxon>
        <taxon>Chlorobiaceae</taxon>
        <taxon>Chlorobium/Pelodictyon group</taxon>
        <taxon>Pelodictyon</taxon>
    </lineage>
</organism>
<evidence type="ECO:0000313" key="3">
    <source>
        <dbReference type="Proteomes" id="UP000002709"/>
    </source>
</evidence>